<sequence>MNLTEHYNQLYTKSSGEILNGNYKLDTQINNISDSRFGITLLIRPSEIIKANIQLFLDELKAIEPNQYYYPDSDIHITVMSIISCYEGFTLDKINIRKYVDVIQQSLVHLDKIKIEFRGITASPSAIMIQGFPTDESLNNFRNKLREDFKNSALEQSIDSRYTIATAHTTVMRFQEKLENPEKLIQIAEKFRNYGFGEFKVKNMELVYNDWYQRESNTIHLADFYIAN</sequence>
<name>A0ABT4WJS8_9FLAO</name>
<gene>
    <name evidence="1" type="ORF">NJT12_22175</name>
</gene>
<keyword evidence="2" id="KW-1185">Reference proteome</keyword>
<dbReference type="EMBL" id="JAMZNK010000058">
    <property type="protein sequence ID" value="MDA6072339.1"/>
    <property type="molecule type" value="Genomic_DNA"/>
</dbReference>
<accession>A0ABT4WJS8</accession>
<dbReference type="Proteomes" id="UP001212170">
    <property type="component" value="Unassembled WGS sequence"/>
</dbReference>
<dbReference type="RefSeq" id="WP_271338315.1">
    <property type="nucleotide sequence ID" value="NZ_JAMZNK010000058.1"/>
</dbReference>
<dbReference type="SUPFAM" id="SSF55144">
    <property type="entry name" value="LigT-like"/>
    <property type="match status" value="1"/>
</dbReference>
<reference evidence="1 2" key="1">
    <citation type="journal article" date="2023" name="Chemosphere">
        <title>Whole genome analysis of Flavobacterium aziz-sancarii sp. nov., isolated from Ardley Island (Antarctica), revealed a rich resistome and bioremediation potential.</title>
        <authorList>
            <person name="Otur C."/>
            <person name="Okay S."/>
            <person name="Kurt-Kizildogan A."/>
        </authorList>
    </citation>
    <scope>NUCLEOTIDE SEQUENCE [LARGE SCALE GENOMIC DNA]</scope>
    <source>
        <strain evidence="1 2">AC</strain>
    </source>
</reference>
<dbReference type="InterPro" id="IPR009097">
    <property type="entry name" value="Cyclic_Pdiesterase"/>
</dbReference>
<comment type="caution">
    <text evidence="1">The sequence shown here is derived from an EMBL/GenBank/DDBJ whole genome shotgun (WGS) entry which is preliminary data.</text>
</comment>
<evidence type="ECO:0000313" key="1">
    <source>
        <dbReference type="EMBL" id="MDA6072339.1"/>
    </source>
</evidence>
<protein>
    <submittedName>
        <fullName evidence="1">Mutarotase</fullName>
    </submittedName>
</protein>
<evidence type="ECO:0000313" key="2">
    <source>
        <dbReference type="Proteomes" id="UP001212170"/>
    </source>
</evidence>
<dbReference type="Gene3D" id="3.90.1140.10">
    <property type="entry name" value="Cyclic phosphodiesterase"/>
    <property type="match status" value="1"/>
</dbReference>
<proteinExistence type="predicted"/>
<organism evidence="1 2">
    <name type="scientific">Flavobacterium azizsancarii</name>
    <dbReference type="NCBI Taxonomy" id="2961580"/>
    <lineage>
        <taxon>Bacteria</taxon>
        <taxon>Pseudomonadati</taxon>
        <taxon>Bacteroidota</taxon>
        <taxon>Flavobacteriia</taxon>
        <taxon>Flavobacteriales</taxon>
        <taxon>Flavobacteriaceae</taxon>
        <taxon>Flavobacterium</taxon>
    </lineage>
</organism>